<reference evidence="4 5" key="2">
    <citation type="journal article" date="2016" name="ISME J.">
        <title>Characterization of the first cultured representative of Verrucomicrobia subdivision 5 indicates the proposal of a novel phylum.</title>
        <authorList>
            <person name="Spring S."/>
            <person name="Bunk B."/>
            <person name="Sproer C."/>
            <person name="Schumann P."/>
            <person name="Rohde M."/>
            <person name="Tindall B.J."/>
            <person name="Klenk H.P."/>
        </authorList>
    </citation>
    <scope>NUCLEOTIDE SEQUENCE [LARGE SCALE GENOMIC DNA]</scope>
    <source>
        <strain evidence="4 5">L21-Fru-AB</strain>
    </source>
</reference>
<dbReference type="PROSITE" id="PS00662">
    <property type="entry name" value="T2SP_E"/>
    <property type="match status" value="1"/>
</dbReference>
<dbReference type="KEGG" id="vbl:L21SP4_01177"/>
<evidence type="ECO:0000313" key="5">
    <source>
        <dbReference type="Proteomes" id="UP000035268"/>
    </source>
</evidence>
<dbReference type="InterPro" id="IPR011990">
    <property type="entry name" value="TPR-like_helical_dom_sf"/>
</dbReference>
<dbReference type="Gene3D" id="3.30.450.90">
    <property type="match status" value="1"/>
</dbReference>
<dbReference type="InterPro" id="IPR006321">
    <property type="entry name" value="PilT/PilU"/>
</dbReference>
<dbReference type="Pfam" id="PF00437">
    <property type="entry name" value="T2SSE"/>
    <property type="match status" value="1"/>
</dbReference>
<evidence type="ECO:0000259" key="3">
    <source>
        <dbReference type="PROSITE" id="PS00662"/>
    </source>
</evidence>
<feature type="domain" description="Bacterial type II secretion system protein E" evidence="3">
    <location>
        <begin position="195"/>
        <end position="209"/>
    </location>
</feature>
<feature type="compositionally biased region" description="Acidic residues" evidence="2">
    <location>
        <begin position="364"/>
        <end position="374"/>
    </location>
</feature>
<reference evidence="5" key="1">
    <citation type="submission" date="2015-02" db="EMBL/GenBank/DDBJ databases">
        <title>Description and complete genome sequence of the first cultured representative of the subdivision 5 of the Verrucomicrobia phylum.</title>
        <authorList>
            <person name="Spring S."/>
            <person name="Bunk B."/>
            <person name="Sproer C."/>
            <person name="Klenk H.-P."/>
        </authorList>
    </citation>
    <scope>NUCLEOTIDE SEQUENCE [LARGE SCALE GENOMIC DNA]</scope>
    <source>
        <strain evidence="5">L21-Fru-AB</strain>
    </source>
</reference>
<dbReference type="GO" id="GO:0016887">
    <property type="term" value="F:ATP hydrolysis activity"/>
    <property type="evidence" value="ECO:0007669"/>
    <property type="project" value="InterPro"/>
</dbReference>
<name>A0A0G3ED69_9BACT</name>
<dbReference type="InterPro" id="IPR003593">
    <property type="entry name" value="AAA+_ATPase"/>
</dbReference>
<dbReference type="AlphaFoldDB" id="A0A0G3ED69"/>
<dbReference type="PANTHER" id="PTHR30486:SF6">
    <property type="entry name" value="TYPE IV PILUS RETRACTATION ATPASE PILT"/>
    <property type="match status" value="1"/>
</dbReference>
<dbReference type="STRING" id="1307763.L21SP4_01177"/>
<dbReference type="SUPFAM" id="SSF48452">
    <property type="entry name" value="TPR-like"/>
    <property type="match status" value="1"/>
</dbReference>
<evidence type="ECO:0000256" key="2">
    <source>
        <dbReference type="SAM" id="MobiDB-lite"/>
    </source>
</evidence>
<dbReference type="NCBIfam" id="TIGR01420">
    <property type="entry name" value="pilT_fam"/>
    <property type="match status" value="1"/>
</dbReference>
<dbReference type="PANTHER" id="PTHR30486">
    <property type="entry name" value="TWITCHING MOTILITY PROTEIN PILT"/>
    <property type="match status" value="1"/>
</dbReference>
<organism evidence="4 5">
    <name type="scientific">Kiritimatiella glycovorans</name>
    <dbReference type="NCBI Taxonomy" id="1307763"/>
    <lineage>
        <taxon>Bacteria</taxon>
        <taxon>Pseudomonadati</taxon>
        <taxon>Kiritimatiellota</taxon>
        <taxon>Kiritimatiellia</taxon>
        <taxon>Kiritimatiellales</taxon>
        <taxon>Kiritimatiellaceae</taxon>
        <taxon>Kiritimatiella</taxon>
    </lineage>
</organism>
<dbReference type="SMART" id="SM00382">
    <property type="entry name" value="AAA"/>
    <property type="match status" value="1"/>
</dbReference>
<dbReference type="CDD" id="cd01131">
    <property type="entry name" value="PilT"/>
    <property type="match status" value="1"/>
</dbReference>
<dbReference type="SUPFAM" id="SSF52540">
    <property type="entry name" value="P-loop containing nucleoside triphosphate hydrolases"/>
    <property type="match status" value="1"/>
</dbReference>
<dbReference type="PATRIC" id="fig|1609981.3.peg.1225"/>
<keyword evidence="5" id="KW-1185">Reference proteome</keyword>
<dbReference type="OrthoDB" id="9805147at2"/>
<comment type="similarity">
    <text evidence="1">Belongs to the GSP E family.</text>
</comment>
<dbReference type="Gene3D" id="1.25.40.10">
    <property type="entry name" value="Tetratricopeptide repeat domain"/>
    <property type="match status" value="1"/>
</dbReference>
<protein>
    <submittedName>
        <fullName evidence="4">Twitching mobility protein</fullName>
    </submittedName>
</protein>
<dbReference type="InterPro" id="IPR027417">
    <property type="entry name" value="P-loop_NTPase"/>
</dbReference>
<dbReference type="Gene3D" id="3.40.50.300">
    <property type="entry name" value="P-loop containing nucleotide triphosphate hydrolases"/>
    <property type="match status" value="1"/>
</dbReference>
<dbReference type="InterPro" id="IPR001482">
    <property type="entry name" value="T2SS/T4SS_dom"/>
</dbReference>
<dbReference type="Proteomes" id="UP000035268">
    <property type="component" value="Chromosome"/>
</dbReference>
<evidence type="ECO:0000313" key="4">
    <source>
        <dbReference type="EMBL" id="AKJ64426.1"/>
    </source>
</evidence>
<sequence>MEDMDQLLSLVLEKGGSDLHVSAGYRPSLRIDGQIEFLKKSQPLTGEQTQRMIYRLMSERTRREFEEHADTDFAYALEDLGRFRVNVFRDLNGVGAVARLIPNRVPTLDELEMPRVIREFCMLSKGLVIITGPTGSGKSTTLAAMIEHINRTRREHVVTIEDPIEFIHRARGCLINQREVHEHTTSFAKALRAALREDPDIVLVGEMRDLETMETAIETAETGHLVLGTLHTNTAAGTVDRIIDKFPADRQNQIRVMLADTLKGVMAQTLCRCEGGGRTAATEVLVVTSAVSANIREGKTHQIPSAMQTGKNVGMHQFEDTLLQLVLDGRISPTEAYLKSIQKLAIRQKLEQHGIEIPPPDDTPFAEEADSDDEAERAAEALEENPDQPDALCRLAWVRATSTEESRRDGREALELASRALSLSGGHTPLCLTVMSAACAELGRFDDAGEYIQSAIKNAREKGQENIAADLEQYARCIENREPIRD</sequence>
<dbReference type="GO" id="GO:0005524">
    <property type="term" value="F:ATP binding"/>
    <property type="evidence" value="ECO:0007669"/>
    <property type="project" value="InterPro"/>
</dbReference>
<dbReference type="EMBL" id="CP010904">
    <property type="protein sequence ID" value="AKJ64426.1"/>
    <property type="molecule type" value="Genomic_DNA"/>
</dbReference>
<dbReference type="InterPro" id="IPR050921">
    <property type="entry name" value="T4SS_GSP_E_ATPase"/>
</dbReference>
<proteinExistence type="inferred from homology"/>
<feature type="region of interest" description="Disordered" evidence="2">
    <location>
        <begin position="355"/>
        <end position="374"/>
    </location>
</feature>
<gene>
    <name evidence="4" type="primary">pilT_2</name>
    <name evidence="4" type="ORF">L21SP4_01177</name>
</gene>
<evidence type="ECO:0000256" key="1">
    <source>
        <dbReference type="ARBA" id="ARBA00006611"/>
    </source>
</evidence>
<accession>A0A0G3ED69</accession>